<keyword evidence="3" id="KW-1185">Reference proteome</keyword>
<dbReference type="PANTHER" id="PTHR43327">
    <property type="entry name" value="STOMATIN-LIKE PROTEIN 2, MITOCHONDRIAL"/>
    <property type="match status" value="1"/>
</dbReference>
<proteinExistence type="predicted"/>
<dbReference type="CDD" id="cd03407">
    <property type="entry name" value="SPFH_like_u4"/>
    <property type="match status" value="1"/>
</dbReference>
<dbReference type="PANTHER" id="PTHR43327:SF31">
    <property type="entry name" value="HYPERSENSITIVE-INDUCED RESPONSE PROTEIN 2"/>
    <property type="match status" value="1"/>
</dbReference>
<reference evidence="2" key="1">
    <citation type="submission" date="2023-03" db="EMBL/GenBank/DDBJ databases">
        <title>Chromosome-scale reference genome and RAD-based genetic map of yellow starthistle (Centaurea solstitialis) reveal putative structural variation and QTLs associated with invader traits.</title>
        <authorList>
            <person name="Reatini B."/>
            <person name="Cang F.A."/>
            <person name="Jiang Q."/>
            <person name="Mckibben M.T.W."/>
            <person name="Barker M.S."/>
            <person name="Rieseberg L.H."/>
            <person name="Dlugosch K.M."/>
        </authorList>
    </citation>
    <scope>NUCLEOTIDE SEQUENCE</scope>
    <source>
        <strain evidence="2">CAN-66</strain>
        <tissue evidence="2">Leaf</tissue>
    </source>
</reference>
<feature type="domain" description="Band 7" evidence="1">
    <location>
        <begin position="5"/>
        <end position="239"/>
    </location>
</feature>
<dbReference type="Gene3D" id="3.30.479.30">
    <property type="entry name" value="Band 7 domain"/>
    <property type="match status" value="1"/>
</dbReference>
<evidence type="ECO:0000259" key="1">
    <source>
        <dbReference type="SMART" id="SM00244"/>
    </source>
</evidence>
<dbReference type="AlphaFoldDB" id="A0AA38WQY9"/>
<evidence type="ECO:0000313" key="3">
    <source>
        <dbReference type="Proteomes" id="UP001172457"/>
    </source>
</evidence>
<organism evidence="2 3">
    <name type="scientific">Centaurea solstitialis</name>
    <name type="common">yellow star-thistle</name>
    <dbReference type="NCBI Taxonomy" id="347529"/>
    <lineage>
        <taxon>Eukaryota</taxon>
        <taxon>Viridiplantae</taxon>
        <taxon>Streptophyta</taxon>
        <taxon>Embryophyta</taxon>
        <taxon>Tracheophyta</taxon>
        <taxon>Spermatophyta</taxon>
        <taxon>Magnoliopsida</taxon>
        <taxon>eudicotyledons</taxon>
        <taxon>Gunneridae</taxon>
        <taxon>Pentapetalae</taxon>
        <taxon>asterids</taxon>
        <taxon>campanulids</taxon>
        <taxon>Asterales</taxon>
        <taxon>Asteraceae</taxon>
        <taxon>Carduoideae</taxon>
        <taxon>Cardueae</taxon>
        <taxon>Centaureinae</taxon>
        <taxon>Centaurea</taxon>
    </lineage>
</organism>
<protein>
    <recommendedName>
        <fullName evidence="1">Band 7 domain-containing protein</fullName>
    </recommendedName>
</protein>
<sequence>MGQSLGCIQVQQSSVAVKEHFGKFDEVLQPGCHCLPWCLGYRLAGKLSLRVNQLDVRCETKTKDNVFVTMVASIQYRALSDKAADAFYKLSNTKQQIQAYVFDGKMPISCVLFCCFSLTIFLHTSSITKRNPLRFCLFYGIWSDLELNSIPILCGFEGMLGFQIPQTWDLEIPWGLLPYWASVPKLQLDDVFLQKNDIAKGVEEELEKAMSGYGFEIVQTLIVDIEPDAHVKRSMNEINAAARMRLAANEKAEAEKILQIKRAEGEAESKYLSGVGIARQRQAIVDGLRDSVLAFSGNVPGTSTKDVMDMVLLTQYFDTMKDIGASSKSSAVFLPHGPGAVKDIASQIREGLLQAEQVHG</sequence>
<dbReference type="InterPro" id="IPR036013">
    <property type="entry name" value="Band_7/SPFH_dom_sf"/>
</dbReference>
<name>A0AA38WQY9_9ASTR</name>
<dbReference type="EMBL" id="JARYMX010000002">
    <property type="protein sequence ID" value="KAJ9562460.1"/>
    <property type="molecule type" value="Genomic_DNA"/>
</dbReference>
<dbReference type="SUPFAM" id="SSF117892">
    <property type="entry name" value="Band 7/SPFH domain"/>
    <property type="match status" value="1"/>
</dbReference>
<comment type="caution">
    <text evidence="2">The sequence shown here is derived from an EMBL/GenBank/DDBJ whole genome shotgun (WGS) entry which is preliminary data.</text>
</comment>
<dbReference type="Pfam" id="PF01145">
    <property type="entry name" value="Band_7"/>
    <property type="match status" value="2"/>
</dbReference>
<dbReference type="InterPro" id="IPR001107">
    <property type="entry name" value="Band_7"/>
</dbReference>
<gene>
    <name evidence="2" type="ORF">OSB04_007620</name>
</gene>
<accession>A0AA38WQY9</accession>
<dbReference type="InterPro" id="IPR050710">
    <property type="entry name" value="Band7/mec-2_domain"/>
</dbReference>
<dbReference type="GO" id="GO:0005739">
    <property type="term" value="C:mitochondrion"/>
    <property type="evidence" value="ECO:0007669"/>
    <property type="project" value="TreeGrafter"/>
</dbReference>
<evidence type="ECO:0000313" key="2">
    <source>
        <dbReference type="EMBL" id="KAJ9562460.1"/>
    </source>
</evidence>
<dbReference type="Proteomes" id="UP001172457">
    <property type="component" value="Chromosome 2"/>
</dbReference>
<dbReference type="SMART" id="SM00244">
    <property type="entry name" value="PHB"/>
    <property type="match status" value="1"/>
</dbReference>